<accession>A0A166N0B1</accession>
<gene>
    <name evidence="2" type="ORF">FIBSPDRAFT_856699</name>
    <name evidence="1" type="ORF">FIBSPDRAFT_878029</name>
</gene>
<dbReference type="Proteomes" id="UP000076532">
    <property type="component" value="Unassembled WGS sequence"/>
</dbReference>
<sequence>MLHAVATSEPCSAFFDDRDAVVRTGAGNLSRSERARERDKSVMLALPAACTPQATNRADAIPG</sequence>
<dbReference type="EMBL" id="KV417878">
    <property type="protein sequence ID" value="KZP04910.1"/>
    <property type="molecule type" value="Genomic_DNA"/>
</dbReference>
<protein>
    <submittedName>
        <fullName evidence="2">Uncharacterized protein</fullName>
    </submittedName>
</protein>
<evidence type="ECO:0000313" key="3">
    <source>
        <dbReference type="Proteomes" id="UP000076532"/>
    </source>
</evidence>
<evidence type="ECO:0000313" key="1">
    <source>
        <dbReference type="EMBL" id="KZP04910.1"/>
    </source>
</evidence>
<dbReference type="EMBL" id="KV417525">
    <property type="protein sequence ID" value="KZP24513.1"/>
    <property type="molecule type" value="Genomic_DNA"/>
</dbReference>
<organism evidence="2 3">
    <name type="scientific">Athelia psychrophila</name>
    <dbReference type="NCBI Taxonomy" id="1759441"/>
    <lineage>
        <taxon>Eukaryota</taxon>
        <taxon>Fungi</taxon>
        <taxon>Dikarya</taxon>
        <taxon>Basidiomycota</taxon>
        <taxon>Agaricomycotina</taxon>
        <taxon>Agaricomycetes</taxon>
        <taxon>Agaricomycetidae</taxon>
        <taxon>Atheliales</taxon>
        <taxon>Atheliaceae</taxon>
        <taxon>Athelia</taxon>
    </lineage>
</organism>
<evidence type="ECO:0000313" key="2">
    <source>
        <dbReference type="EMBL" id="KZP24513.1"/>
    </source>
</evidence>
<dbReference type="AlphaFoldDB" id="A0A166N0B1"/>
<proteinExistence type="predicted"/>
<name>A0A166N0B1_9AGAM</name>
<keyword evidence="3" id="KW-1185">Reference proteome</keyword>
<reference evidence="2 3" key="1">
    <citation type="journal article" date="2016" name="Mol. Biol. Evol.">
        <title>Comparative Genomics of Early-Diverging Mushroom-Forming Fungi Provides Insights into the Origins of Lignocellulose Decay Capabilities.</title>
        <authorList>
            <person name="Nagy L.G."/>
            <person name="Riley R."/>
            <person name="Tritt A."/>
            <person name="Adam C."/>
            <person name="Daum C."/>
            <person name="Floudas D."/>
            <person name="Sun H."/>
            <person name="Yadav J.S."/>
            <person name="Pangilinan J."/>
            <person name="Larsson K.H."/>
            <person name="Matsuura K."/>
            <person name="Barry K."/>
            <person name="Labutti K."/>
            <person name="Kuo R."/>
            <person name="Ohm R.A."/>
            <person name="Bhattacharya S.S."/>
            <person name="Shirouzu T."/>
            <person name="Yoshinaga Y."/>
            <person name="Martin F.M."/>
            <person name="Grigoriev I.V."/>
            <person name="Hibbett D.S."/>
        </authorList>
    </citation>
    <scope>NUCLEOTIDE SEQUENCE [LARGE SCALE GENOMIC DNA]</scope>
    <source>
        <strain evidence="2 3">CBS 109695</strain>
    </source>
</reference>